<comment type="caution">
    <text evidence="2">The sequence shown here is derived from an EMBL/GenBank/DDBJ whole genome shotgun (WGS) entry which is preliminary data.</text>
</comment>
<feature type="transmembrane region" description="Helical" evidence="1">
    <location>
        <begin position="280"/>
        <end position="300"/>
    </location>
</feature>
<keyword evidence="1" id="KW-1133">Transmembrane helix</keyword>
<feature type="non-terminal residue" evidence="2">
    <location>
        <position position="338"/>
    </location>
</feature>
<organism evidence="2">
    <name type="scientific">marine sediment metagenome</name>
    <dbReference type="NCBI Taxonomy" id="412755"/>
    <lineage>
        <taxon>unclassified sequences</taxon>
        <taxon>metagenomes</taxon>
        <taxon>ecological metagenomes</taxon>
    </lineage>
</organism>
<feature type="transmembrane region" description="Helical" evidence="1">
    <location>
        <begin position="306"/>
        <end position="329"/>
    </location>
</feature>
<protein>
    <recommendedName>
        <fullName evidence="3">Phage tail tape measure protein domain-containing protein</fullName>
    </recommendedName>
</protein>
<reference evidence="2" key="1">
    <citation type="journal article" date="2015" name="Nature">
        <title>Complex archaea that bridge the gap between prokaryotes and eukaryotes.</title>
        <authorList>
            <person name="Spang A."/>
            <person name="Saw J.H."/>
            <person name="Jorgensen S.L."/>
            <person name="Zaremba-Niedzwiedzka K."/>
            <person name="Martijn J."/>
            <person name="Lind A.E."/>
            <person name="van Eijk R."/>
            <person name="Schleper C."/>
            <person name="Guy L."/>
            <person name="Ettema T.J."/>
        </authorList>
    </citation>
    <scope>NUCLEOTIDE SEQUENCE</scope>
</reference>
<gene>
    <name evidence="2" type="ORF">LCGC14_2977830</name>
</gene>
<accession>A0A0F8X7H4</accession>
<dbReference type="AlphaFoldDB" id="A0A0F8X7H4"/>
<sequence length="338" mass="36048">MAEKLGEALLELRTDDAAFTRGIKKAESQTKRLGRIFDDVGRKAQRIGRQLATFVTLPILAIGVASVKTASDIQEMQNLFAVTFGSASDDVEEWASRTAKATKRSRFELMRTAADFAAFLKPLGVAPDAIVPMSTALTALTTDIASFRNQTDPEVFTRLFSGLAGETEAVRRLGIDIGEAAIKQELLNQGFKGTAAEATQGQKAMARFALIMRQTTDAQGDAVRTSASFENQTKALGATITDVRVEIGQRLLPVATRLVQRIRGLGEDFLALSGKTKSGIIAVAGFVAVIGPAIFALGLMSRAIGFAISGLAFLLPVLKGVGKAFVLVFKGIRLAAIR</sequence>
<evidence type="ECO:0000256" key="1">
    <source>
        <dbReference type="SAM" id="Phobius"/>
    </source>
</evidence>
<name>A0A0F8X7H4_9ZZZZ</name>
<dbReference type="EMBL" id="LAZR01060732">
    <property type="protein sequence ID" value="KKK65072.1"/>
    <property type="molecule type" value="Genomic_DNA"/>
</dbReference>
<evidence type="ECO:0000313" key="2">
    <source>
        <dbReference type="EMBL" id="KKK65072.1"/>
    </source>
</evidence>
<evidence type="ECO:0008006" key="3">
    <source>
        <dbReference type="Google" id="ProtNLM"/>
    </source>
</evidence>
<keyword evidence="1" id="KW-0812">Transmembrane</keyword>
<keyword evidence="1" id="KW-0472">Membrane</keyword>
<proteinExistence type="predicted"/>